<keyword evidence="3" id="KW-1185">Reference proteome</keyword>
<dbReference type="InterPro" id="IPR043136">
    <property type="entry name" value="B30.2/SPRY_sf"/>
</dbReference>
<dbReference type="Gene3D" id="2.60.120.920">
    <property type="match status" value="1"/>
</dbReference>
<dbReference type="Pfam" id="PF13765">
    <property type="entry name" value="PRY"/>
    <property type="match status" value="1"/>
</dbReference>
<dbReference type="PROSITE" id="PS50188">
    <property type="entry name" value="B302_SPRY"/>
    <property type="match status" value="1"/>
</dbReference>
<accession>A0A8C6WLS1</accession>
<dbReference type="Proteomes" id="UP000694523">
    <property type="component" value="Unplaced"/>
</dbReference>
<name>A0A8C6WLS1_9GOBI</name>
<evidence type="ECO:0000313" key="2">
    <source>
        <dbReference type="Ensembl" id="ENSNMLP00000016312.1"/>
    </source>
</evidence>
<dbReference type="PANTHER" id="PTHR24103">
    <property type="entry name" value="E3 UBIQUITIN-PROTEIN LIGASE TRIM"/>
    <property type="match status" value="1"/>
</dbReference>
<evidence type="ECO:0000313" key="3">
    <source>
        <dbReference type="Proteomes" id="UP000694523"/>
    </source>
</evidence>
<dbReference type="InterPro" id="IPR013320">
    <property type="entry name" value="ConA-like_dom_sf"/>
</dbReference>
<dbReference type="SMART" id="SM00589">
    <property type="entry name" value="PRY"/>
    <property type="match status" value="1"/>
</dbReference>
<dbReference type="Ensembl" id="ENSNMLT00000018324.1">
    <property type="protein sequence ID" value="ENSNMLP00000016312.1"/>
    <property type="gene ID" value="ENSNMLG00000010799.1"/>
</dbReference>
<dbReference type="Pfam" id="PF00622">
    <property type="entry name" value="SPRY"/>
    <property type="match status" value="1"/>
</dbReference>
<evidence type="ECO:0000259" key="1">
    <source>
        <dbReference type="PROSITE" id="PS50188"/>
    </source>
</evidence>
<reference evidence="2" key="2">
    <citation type="submission" date="2025-09" db="UniProtKB">
        <authorList>
            <consortium name="Ensembl"/>
        </authorList>
    </citation>
    <scope>IDENTIFICATION</scope>
</reference>
<reference evidence="2" key="1">
    <citation type="submission" date="2025-08" db="UniProtKB">
        <authorList>
            <consortium name="Ensembl"/>
        </authorList>
    </citation>
    <scope>IDENTIFICATION</scope>
</reference>
<dbReference type="InterPro" id="IPR001870">
    <property type="entry name" value="B30.2/SPRY"/>
</dbReference>
<dbReference type="SMART" id="SM00449">
    <property type="entry name" value="SPRY"/>
    <property type="match status" value="1"/>
</dbReference>
<sequence>MPNPNLRSVQQFAVDLTLDPDTAQVNLSVSNDLKQVHDTNQKNFRDSLLRSILTKQSFSSGRFYFEVQVKDKIALVLGVAKESVDRKKTGTLNSKYGHWCICLESSNVYVNYHEPRVPLSLKRAPQKVGVFVDYDKGLVSFYDADTADLIYSFTGCCFREKLFPFLNPCHHYSGKTQLL</sequence>
<proteinExistence type="predicted"/>
<dbReference type="InterPro" id="IPR050143">
    <property type="entry name" value="TRIM/RBCC"/>
</dbReference>
<dbReference type="InterPro" id="IPR003877">
    <property type="entry name" value="SPRY_dom"/>
</dbReference>
<dbReference type="PRINTS" id="PR01407">
    <property type="entry name" value="BUTYPHLNCDUF"/>
</dbReference>
<organism evidence="2 3">
    <name type="scientific">Neogobius melanostomus</name>
    <name type="common">round goby</name>
    <dbReference type="NCBI Taxonomy" id="47308"/>
    <lineage>
        <taxon>Eukaryota</taxon>
        <taxon>Metazoa</taxon>
        <taxon>Chordata</taxon>
        <taxon>Craniata</taxon>
        <taxon>Vertebrata</taxon>
        <taxon>Euteleostomi</taxon>
        <taxon>Actinopterygii</taxon>
        <taxon>Neopterygii</taxon>
        <taxon>Teleostei</taxon>
        <taxon>Neoteleostei</taxon>
        <taxon>Acanthomorphata</taxon>
        <taxon>Gobiaria</taxon>
        <taxon>Gobiiformes</taxon>
        <taxon>Gobioidei</taxon>
        <taxon>Gobiidae</taxon>
        <taxon>Benthophilinae</taxon>
        <taxon>Neogobiini</taxon>
        <taxon>Neogobius</taxon>
    </lineage>
</organism>
<dbReference type="SUPFAM" id="SSF49899">
    <property type="entry name" value="Concanavalin A-like lectins/glucanases"/>
    <property type="match status" value="1"/>
</dbReference>
<dbReference type="FunFam" id="2.60.120.920:FF:000004">
    <property type="entry name" value="Butyrophilin subfamily 1 member A1"/>
    <property type="match status" value="1"/>
</dbReference>
<dbReference type="InterPro" id="IPR006574">
    <property type="entry name" value="PRY"/>
</dbReference>
<dbReference type="AlphaFoldDB" id="A0A8C6WLS1"/>
<feature type="domain" description="B30.2/SPRY" evidence="1">
    <location>
        <begin position="1"/>
        <end position="179"/>
    </location>
</feature>
<dbReference type="InterPro" id="IPR003879">
    <property type="entry name" value="Butyrophylin_SPRY"/>
</dbReference>
<dbReference type="CDD" id="cd13733">
    <property type="entry name" value="SPRY_PRY_C-I_1"/>
    <property type="match status" value="1"/>
</dbReference>
<protein>
    <recommendedName>
        <fullName evidence="1">B30.2/SPRY domain-containing protein</fullName>
    </recommendedName>
</protein>